<comment type="pathway">
    <text evidence="3">Protein modification; protein glycosylation.</text>
</comment>
<organism evidence="14 15">
    <name type="scientific">Amphibalanus amphitrite</name>
    <name type="common">Striped barnacle</name>
    <name type="synonym">Balanus amphitrite</name>
    <dbReference type="NCBI Taxonomy" id="1232801"/>
    <lineage>
        <taxon>Eukaryota</taxon>
        <taxon>Metazoa</taxon>
        <taxon>Ecdysozoa</taxon>
        <taxon>Arthropoda</taxon>
        <taxon>Crustacea</taxon>
        <taxon>Multicrustacea</taxon>
        <taxon>Cirripedia</taxon>
        <taxon>Thoracica</taxon>
        <taxon>Thoracicalcarea</taxon>
        <taxon>Balanomorpha</taxon>
        <taxon>Balanoidea</taxon>
        <taxon>Balanidae</taxon>
        <taxon>Amphibalaninae</taxon>
        <taxon>Amphibalanus</taxon>
    </lineage>
</organism>
<comment type="subunit">
    <text evidence="11">Forms an active dehydrodolichyl diphosphate synthase complex with NUS1.</text>
</comment>
<dbReference type="InterPro" id="IPR018520">
    <property type="entry name" value="UPP_synth-like_CS"/>
</dbReference>
<dbReference type="GO" id="GO:0016094">
    <property type="term" value="P:polyprenol biosynthetic process"/>
    <property type="evidence" value="ECO:0007669"/>
    <property type="project" value="TreeGrafter"/>
</dbReference>
<dbReference type="HAMAP" id="MF_01139">
    <property type="entry name" value="ISPT"/>
    <property type="match status" value="1"/>
</dbReference>
<gene>
    <name evidence="14" type="primary">DHDDS</name>
    <name evidence="14" type="ORF">FJT64_007541</name>
</gene>
<evidence type="ECO:0000256" key="7">
    <source>
        <dbReference type="ARBA" id="ARBA00022842"/>
    </source>
</evidence>
<dbReference type="Pfam" id="PF01255">
    <property type="entry name" value="Prenyltransf"/>
    <property type="match status" value="1"/>
</dbReference>
<evidence type="ECO:0000256" key="8">
    <source>
        <dbReference type="ARBA" id="ARBA00023136"/>
    </source>
</evidence>
<evidence type="ECO:0000256" key="4">
    <source>
        <dbReference type="ARBA" id="ARBA00005432"/>
    </source>
</evidence>
<dbReference type="CDD" id="cd00475">
    <property type="entry name" value="Cis_IPPS"/>
    <property type="match status" value="1"/>
</dbReference>
<dbReference type="Gene3D" id="3.40.1180.10">
    <property type="entry name" value="Decaprenyl diphosphate synthase-like"/>
    <property type="match status" value="1"/>
</dbReference>
<dbReference type="InterPro" id="IPR001441">
    <property type="entry name" value="UPP_synth-like"/>
</dbReference>
<sequence>MAVNMTWISDKKLTWYESVCMNVLKTGQVPRHVAFIMDGNRRYAKRNHIEKTEGHARGFTKLSETLKWCRDLGVTEVTVYAFSIENFRRPQSEIDGIMNLAREKFELLLKERDKLSEHGVCIRFIGDLSLLPADIQRQTAEVMLMTRNNKAARLNIAFSYTAREEISRAVRDVAAGVSDGHLWSSDVTERLVEQCLYTRESPRPDLLVRTSGEVRLSDFLLWQTTHTCIFFTEVLWPDFSIWHLFSAVFTYQRNYDVIQAARADRSLRRLQHSTDGLLPGTARPSDSMTRPGDSAGESLDSTDSDSECAADDRVDSASQSAAAQKRVQSFLSHLDAARWGRLESLVAEGS</sequence>
<dbReference type="FunFam" id="3.40.1180.10:FF:000002">
    <property type="entry name" value="Alkyl transferase"/>
    <property type="match status" value="1"/>
</dbReference>
<evidence type="ECO:0000256" key="3">
    <source>
        <dbReference type="ARBA" id="ARBA00004922"/>
    </source>
</evidence>
<dbReference type="EMBL" id="VIIS01001654">
    <property type="protein sequence ID" value="KAF0294850.1"/>
    <property type="molecule type" value="Genomic_DNA"/>
</dbReference>
<comment type="subcellular location">
    <subcellularLocation>
        <location evidence="2">Endoplasmic reticulum membrane</location>
        <topology evidence="2">Peripheral membrane protein</topology>
    </subcellularLocation>
</comment>
<evidence type="ECO:0000256" key="10">
    <source>
        <dbReference type="ARBA" id="ARBA00058504"/>
    </source>
</evidence>
<comment type="cofactor">
    <cofactor evidence="1">
        <name>Mg(2+)</name>
        <dbReference type="ChEBI" id="CHEBI:18420"/>
    </cofactor>
</comment>
<dbReference type="EC" id="2.5.1.-" evidence="12"/>
<dbReference type="PANTHER" id="PTHR10291:SF43">
    <property type="entry name" value="DEHYDRODOLICHYL DIPHOSPHATE SYNTHASE COMPLEX SUBUNIT DHDDS"/>
    <property type="match status" value="1"/>
</dbReference>
<proteinExistence type="inferred from homology"/>
<evidence type="ECO:0000256" key="13">
    <source>
        <dbReference type="SAM" id="MobiDB-lite"/>
    </source>
</evidence>
<dbReference type="OrthoDB" id="4173905at2759"/>
<comment type="similarity">
    <text evidence="4 12">Belongs to the UPP synthase family.</text>
</comment>
<evidence type="ECO:0000256" key="12">
    <source>
        <dbReference type="RuleBase" id="RU363018"/>
    </source>
</evidence>
<dbReference type="InterPro" id="IPR036424">
    <property type="entry name" value="UPP_synth-like_sf"/>
</dbReference>
<keyword evidence="5 12" id="KW-0808">Transferase</keyword>
<dbReference type="PANTHER" id="PTHR10291">
    <property type="entry name" value="DEHYDRODOLICHYL DIPHOSPHATE SYNTHASE FAMILY MEMBER"/>
    <property type="match status" value="1"/>
</dbReference>
<name>A0A6A4VTT8_AMPAM</name>
<keyword evidence="6" id="KW-0256">Endoplasmic reticulum</keyword>
<evidence type="ECO:0000313" key="15">
    <source>
        <dbReference type="Proteomes" id="UP000440578"/>
    </source>
</evidence>
<evidence type="ECO:0000313" key="14">
    <source>
        <dbReference type="EMBL" id="KAF0294850.1"/>
    </source>
</evidence>
<dbReference type="PROSITE" id="PS01066">
    <property type="entry name" value="UPP_SYNTHASE"/>
    <property type="match status" value="1"/>
</dbReference>
<dbReference type="AlphaFoldDB" id="A0A6A4VTT8"/>
<dbReference type="SUPFAM" id="SSF64005">
    <property type="entry name" value="Undecaprenyl diphosphate synthase"/>
    <property type="match status" value="1"/>
</dbReference>
<comment type="function">
    <text evidence="10">With NUS1, forms the dehydrodolichyl diphosphate synthase (DDS) complex, an essential component of the dolichol monophosphate (Dol-P) biosynthetic machinery. Adds multiple copies of isopentenyl pyrophosphate (IPP) to farnesyl pyrophosphate (FPP) to produce dehydrodolichyl diphosphate (Dedol-PP), a precursor of dolichol which is utilized as a sugar carrier in protein glycosylation in the endoplasmic reticulum (ER).</text>
</comment>
<evidence type="ECO:0000256" key="9">
    <source>
        <dbReference type="ARBA" id="ARBA00047353"/>
    </source>
</evidence>
<dbReference type="GO" id="GO:0045547">
    <property type="term" value="F:ditrans,polycis-polyprenyl diphosphate synthase [(2E,6E)-farnesyl diphosphate specific] activity"/>
    <property type="evidence" value="ECO:0007669"/>
    <property type="project" value="UniProtKB-EC"/>
</dbReference>
<dbReference type="GO" id="GO:0005789">
    <property type="term" value="C:endoplasmic reticulum membrane"/>
    <property type="evidence" value="ECO:0007669"/>
    <property type="project" value="UniProtKB-SubCell"/>
</dbReference>
<protein>
    <recommendedName>
        <fullName evidence="12">Alkyl transferase</fullName>
        <ecNumber evidence="12">2.5.1.-</ecNumber>
    </recommendedName>
</protein>
<keyword evidence="15" id="KW-1185">Reference proteome</keyword>
<evidence type="ECO:0000256" key="5">
    <source>
        <dbReference type="ARBA" id="ARBA00022679"/>
    </source>
</evidence>
<keyword evidence="7" id="KW-0460">Magnesium</keyword>
<accession>A0A6A4VTT8</accession>
<feature type="region of interest" description="Disordered" evidence="13">
    <location>
        <begin position="274"/>
        <end position="320"/>
    </location>
</feature>
<keyword evidence="8" id="KW-0472">Membrane</keyword>
<evidence type="ECO:0000256" key="2">
    <source>
        <dbReference type="ARBA" id="ARBA00004406"/>
    </source>
</evidence>
<feature type="compositionally biased region" description="Acidic residues" evidence="13">
    <location>
        <begin position="300"/>
        <end position="309"/>
    </location>
</feature>
<comment type="catalytic activity">
    <reaction evidence="9">
        <text>n isopentenyl diphosphate + (2E,6E)-farnesyl diphosphate = a di-trans,poly-cis-polyprenyl diphosphate + n diphosphate</text>
        <dbReference type="Rhea" id="RHEA:53008"/>
        <dbReference type="Rhea" id="RHEA-COMP:19494"/>
        <dbReference type="ChEBI" id="CHEBI:33019"/>
        <dbReference type="ChEBI" id="CHEBI:128769"/>
        <dbReference type="ChEBI" id="CHEBI:136960"/>
        <dbReference type="ChEBI" id="CHEBI:175763"/>
        <dbReference type="EC" id="2.5.1.87"/>
    </reaction>
</comment>
<evidence type="ECO:0000256" key="6">
    <source>
        <dbReference type="ARBA" id="ARBA00022824"/>
    </source>
</evidence>
<reference evidence="14 15" key="1">
    <citation type="submission" date="2019-07" db="EMBL/GenBank/DDBJ databases">
        <title>Draft genome assembly of a fouling barnacle, Amphibalanus amphitrite (Darwin, 1854): The first reference genome for Thecostraca.</title>
        <authorList>
            <person name="Kim W."/>
        </authorList>
    </citation>
    <scope>NUCLEOTIDE SEQUENCE [LARGE SCALE GENOMIC DNA]</scope>
    <source>
        <strain evidence="14">SNU_AA5</strain>
        <tissue evidence="14">Soma without cirri and trophi</tissue>
    </source>
</reference>
<evidence type="ECO:0000256" key="11">
    <source>
        <dbReference type="ARBA" id="ARBA00064670"/>
    </source>
</evidence>
<dbReference type="NCBIfam" id="TIGR00055">
    <property type="entry name" value="uppS"/>
    <property type="match status" value="1"/>
</dbReference>
<dbReference type="GO" id="GO:1904423">
    <property type="term" value="C:dehydrodolichyl diphosphate synthase complex"/>
    <property type="evidence" value="ECO:0007669"/>
    <property type="project" value="TreeGrafter"/>
</dbReference>
<dbReference type="Proteomes" id="UP000440578">
    <property type="component" value="Unassembled WGS sequence"/>
</dbReference>
<evidence type="ECO:0000256" key="1">
    <source>
        <dbReference type="ARBA" id="ARBA00001946"/>
    </source>
</evidence>
<comment type="caution">
    <text evidence="14">The sequence shown here is derived from an EMBL/GenBank/DDBJ whole genome shotgun (WGS) entry which is preliminary data.</text>
</comment>